<evidence type="ECO:0000256" key="1">
    <source>
        <dbReference type="SAM" id="SignalP"/>
    </source>
</evidence>
<accession>A0A316HZZ8</accession>
<keyword evidence="1" id="KW-0732">Signal</keyword>
<name>A0A316HZZ8_9GAMM</name>
<feature type="signal peptide" evidence="1">
    <location>
        <begin position="1"/>
        <end position="22"/>
    </location>
</feature>
<dbReference type="OrthoDB" id="5959843at2"/>
<dbReference type="EMBL" id="QGHC01000007">
    <property type="protein sequence ID" value="PWK86742.1"/>
    <property type="molecule type" value="Genomic_DNA"/>
</dbReference>
<organism evidence="2 3">
    <name type="scientific">Fulvimonas soli</name>
    <dbReference type="NCBI Taxonomy" id="155197"/>
    <lineage>
        <taxon>Bacteria</taxon>
        <taxon>Pseudomonadati</taxon>
        <taxon>Pseudomonadota</taxon>
        <taxon>Gammaproteobacteria</taxon>
        <taxon>Lysobacterales</taxon>
        <taxon>Rhodanobacteraceae</taxon>
        <taxon>Fulvimonas</taxon>
    </lineage>
</organism>
<keyword evidence="3" id="KW-1185">Reference proteome</keyword>
<sequence>MRRIVAVAGMLALAMAAPLAHADGGSIGFSGAIVEPTCSVGAGRINEAQNLGARHYRCTEQADATPGQAAQSYVLSVTEGSALSSDRLIGYFAGYLNAEPKLVTQTYE</sequence>
<feature type="chain" id="PRO_5016395978" description="Type 1 fimbria pilin" evidence="1">
    <location>
        <begin position="23"/>
        <end position="108"/>
    </location>
</feature>
<dbReference type="RefSeq" id="WP_139942823.1">
    <property type="nucleotide sequence ID" value="NZ_MSZV01000018.1"/>
</dbReference>
<reference evidence="2 3" key="1">
    <citation type="submission" date="2018-05" db="EMBL/GenBank/DDBJ databases">
        <title>Genomic Encyclopedia of Type Strains, Phase IV (KMG-IV): sequencing the most valuable type-strain genomes for metagenomic binning, comparative biology and taxonomic classification.</title>
        <authorList>
            <person name="Goeker M."/>
        </authorList>
    </citation>
    <scope>NUCLEOTIDE SEQUENCE [LARGE SCALE GENOMIC DNA]</scope>
    <source>
        <strain evidence="2 3">DSM 14263</strain>
    </source>
</reference>
<dbReference type="AlphaFoldDB" id="A0A316HZZ8"/>
<comment type="caution">
    <text evidence="2">The sequence shown here is derived from an EMBL/GenBank/DDBJ whole genome shotgun (WGS) entry which is preliminary data.</text>
</comment>
<evidence type="ECO:0000313" key="3">
    <source>
        <dbReference type="Proteomes" id="UP000245812"/>
    </source>
</evidence>
<evidence type="ECO:0000313" key="2">
    <source>
        <dbReference type="EMBL" id="PWK86742.1"/>
    </source>
</evidence>
<evidence type="ECO:0008006" key="4">
    <source>
        <dbReference type="Google" id="ProtNLM"/>
    </source>
</evidence>
<dbReference type="Proteomes" id="UP000245812">
    <property type="component" value="Unassembled WGS sequence"/>
</dbReference>
<gene>
    <name evidence="2" type="ORF">C7456_107133</name>
</gene>
<protein>
    <recommendedName>
        <fullName evidence="4">Type 1 fimbria pilin</fullName>
    </recommendedName>
</protein>
<proteinExistence type="predicted"/>